<proteinExistence type="predicted"/>
<keyword evidence="4" id="KW-1185">Reference proteome</keyword>
<feature type="compositionally biased region" description="Basic and acidic residues" evidence="1">
    <location>
        <begin position="1302"/>
        <end position="1320"/>
    </location>
</feature>
<feature type="region of interest" description="Disordered" evidence="1">
    <location>
        <begin position="1259"/>
        <end position="1343"/>
    </location>
</feature>
<feature type="region of interest" description="Disordered" evidence="1">
    <location>
        <begin position="354"/>
        <end position="373"/>
    </location>
</feature>
<feature type="compositionally biased region" description="Acidic residues" evidence="1">
    <location>
        <begin position="1259"/>
        <end position="1277"/>
    </location>
</feature>
<dbReference type="InterPro" id="IPR036397">
    <property type="entry name" value="RNaseH_sf"/>
</dbReference>
<dbReference type="EMBL" id="CAJNIZ010044693">
    <property type="protein sequence ID" value="CAE7698211.1"/>
    <property type="molecule type" value="Genomic_DNA"/>
</dbReference>
<organism evidence="3 4">
    <name type="scientific">Symbiodinium pilosum</name>
    <name type="common">Dinoflagellate</name>
    <dbReference type="NCBI Taxonomy" id="2952"/>
    <lineage>
        <taxon>Eukaryota</taxon>
        <taxon>Sar</taxon>
        <taxon>Alveolata</taxon>
        <taxon>Dinophyceae</taxon>
        <taxon>Suessiales</taxon>
        <taxon>Symbiodiniaceae</taxon>
        <taxon>Symbiodinium</taxon>
    </lineage>
</organism>
<feature type="compositionally biased region" description="Polar residues" evidence="1">
    <location>
        <begin position="178"/>
        <end position="190"/>
    </location>
</feature>
<comment type="caution">
    <text evidence="3">The sequence shown here is derived from an EMBL/GenBank/DDBJ whole genome shotgun (WGS) entry which is preliminary data.</text>
</comment>
<name>A0A812X1J6_SYMPI</name>
<dbReference type="GO" id="GO:0003676">
    <property type="term" value="F:nucleic acid binding"/>
    <property type="evidence" value="ECO:0007669"/>
    <property type="project" value="InterPro"/>
</dbReference>
<protein>
    <submittedName>
        <fullName evidence="3">RE2 protein</fullName>
    </submittedName>
</protein>
<dbReference type="Proteomes" id="UP000649617">
    <property type="component" value="Unassembled WGS sequence"/>
</dbReference>
<feature type="compositionally biased region" description="Basic and acidic residues" evidence="1">
    <location>
        <begin position="434"/>
        <end position="444"/>
    </location>
</feature>
<sequence length="1924" mass="214027">MVVCLPGILTKQQLLFPVQSMNVVKIRPATVVSRQKMKVGGRKEVSRTLLRGDGIAQLRGATGTITGKTVAIGEANGNETTGIAGSQDGSGHGMTVTATKMTKTAAKMMMKLGVLTPGQWHGKGSRSSRVTGAAAGEMSIGAENVEEPTEVPRQMVEQITAENVINPSDIEKRRQSGVDGSTSPTVTGATMDTEDVGTSARSYLRQIEAWRRMTLLPEHQQGLVLYQHLSGKAWVAAEELSVDSLAKETGVEYLVRWITNRYLHLEVTRIGKAFSEFFRKLRRKPGQSIRDYNSEYDRLHARLREVGCNLPEDCAAWLYVDRLQLEEAAELNLLASVGNSYSLPRLQQAAVIHDRGHRKPWESNTSGKGRKPYTAHYTEADGSLESGEEDIDVEEGDGGVPEEVAVAYATYQTAKQKYKEHQKNRGYNGGFGENKGDGNHAGKNNEKANEKIKLMKAKSFCSGCGRRGHWHKDAECPHNQPGYQKGSDKSSGKTADIGYCNLLPAEVFSIKLESANLLGITDTACARTVAGTQWLQAYSDRLAAMGAKPELKKECEAYRFGTGKIYYSSFYVVLAFELGSKIVQVRTSIISGDVPLLLSKTVLAKLGMVFDIEKGQADFNKVGLKGFDLLVTSSGHPASPIVATKMDGDPGNFQAEDLKLVPKSEYTAFALEHSPGHVSDNELYNFFYDKKLEPGIKEMLVQEPCKPRPINHMSKTQLLEEANRMGVIVHHTWGVTEIKACIMEARDAQKSLDPTEQMKRVSHMNLAELRIKASELKIEYSNATTKGNLLRLIRDSLNTPDQELMKIGKFKGLQFCETPRSYGEWVVRELAQADSPDPELVRLGRWYSNKQKKQETKGYASEEITPPYPSSTAATRRPALHPQLDREGGGAVILQGGRPREIVDDLDFYLRYDNNHEGQGWAVLARPGCKYLELPGNLDPHHVLVVSGDGDKPEDRPLRIDGSGITFEKDVPGHVQSALKRLHQNLGHPRVPDLVRHLRLSGCDPAVLKAAKGMRCQICDATRDPQVARPSSLPRMLSFGEVVAADILYAHDCEDKQRVFLSLVDVGTTYHVVVKLRNTSGKEVEQAFNTYWVTPFGAPNAVSLDLETGLQDGFSRLCSWHNVKIRNSATQAHFQSGVGERQGKWWKHMWTRVSRELSISADEVQLAATAVSSAKNSLRRRCGHSPSAWIFGREGRAIEDVLDPDSGGRVSYDVSDDARLASASSSGHSAFREWDETGEFLAMGGVKRELERLLNNDFDDKEVYSDEEEHDADDLGDDTEKAPGEDVYDEEGDVDFEPADNSTRDDFEGRDNKEEGDQKRGWPASRMKRKTPPQGGLEKRQEKELRWDEIPPQFQQKFREAEEKQWREHLHFDALEPLDDAATDFVKNNISKDPALRSRWAYKDKNWSRRRLEGQAEWRCKSRLVIAGHTDPDLASGRLATDAPTLSRSGLLCLLQLLANGLREPDPWRVSAGDIQCAFLTGSYLSREQELFIHQPPTGFPGMKPGQLVRVKKNIFGLATSPREWWLDLQEGIGKVNIEANGRCHRFEQCPLDPCIFVLKEYYEGKFVGKPKGYVGTHVDDLLVIASTSVSKLIEDALGQAFPIGEWESELFNYLGSEIGRVQKQPTIADLKFTNLVSKKAYDYREEGLRFKPIPADQLIVIVYHDAGWANAHDAEHDEEGFQLTEEDKLAGLQHEGPFVDKRARKARRQNSKVASQLGELIVFADKGCVTGKGGCFSVLDWKSKAGQRVCRSTFSAETQACVEGVEAAQHVRALFETLVAGELIKVEDSRVPLLCLSDSRSLYDHVHKQGVPRVPSDRRLAVDLAALRQALKAEQWGSKLPLGWLASAFQLADVLTKPQDPGRWWKFFHGKLFVPIDLGEESSTSLKLVKEWKTSVKHKGENQSVPSALEFTIKETGLPEAPP</sequence>
<reference evidence="3" key="1">
    <citation type="submission" date="2021-02" db="EMBL/GenBank/DDBJ databases">
        <authorList>
            <person name="Dougan E. K."/>
            <person name="Rhodes N."/>
            <person name="Thang M."/>
            <person name="Chan C."/>
        </authorList>
    </citation>
    <scope>NUCLEOTIDE SEQUENCE</scope>
</reference>
<dbReference type="OrthoDB" id="4368291at2759"/>
<evidence type="ECO:0000259" key="2">
    <source>
        <dbReference type="PROSITE" id="PS50994"/>
    </source>
</evidence>
<feature type="region of interest" description="Disordered" evidence="1">
    <location>
        <begin position="852"/>
        <end position="877"/>
    </location>
</feature>
<feature type="region of interest" description="Disordered" evidence="1">
    <location>
        <begin position="419"/>
        <end position="444"/>
    </location>
</feature>
<gene>
    <name evidence="3" type="primary">RE2</name>
    <name evidence="3" type="ORF">SPIL2461_LOCUS19615</name>
</gene>
<dbReference type="GO" id="GO:0015074">
    <property type="term" value="P:DNA integration"/>
    <property type="evidence" value="ECO:0007669"/>
    <property type="project" value="InterPro"/>
</dbReference>
<dbReference type="Pfam" id="PF07727">
    <property type="entry name" value="RVT_2"/>
    <property type="match status" value="1"/>
</dbReference>
<dbReference type="InterPro" id="IPR001584">
    <property type="entry name" value="Integrase_cat-core"/>
</dbReference>
<dbReference type="InterPro" id="IPR012337">
    <property type="entry name" value="RNaseH-like_sf"/>
</dbReference>
<feature type="compositionally biased region" description="Acidic residues" evidence="1">
    <location>
        <begin position="1286"/>
        <end position="1298"/>
    </location>
</feature>
<evidence type="ECO:0000256" key="1">
    <source>
        <dbReference type="SAM" id="MobiDB-lite"/>
    </source>
</evidence>
<evidence type="ECO:0000313" key="3">
    <source>
        <dbReference type="EMBL" id="CAE7698211.1"/>
    </source>
</evidence>
<feature type="domain" description="Integrase catalytic" evidence="2">
    <location>
        <begin position="1030"/>
        <end position="1194"/>
    </location>
</feature>
<dbReference type="PROSITE" id="PS50994">
    <property type="entry name" value="INTEGRASE"/>
    <property type="match status" value="1"/>
</dbReference>
<accession>A0A812X1J6</accession>
<evidence type="ECO:0000313" key="4">
    <source>
        <dbReference type="Proteomes" id="UP000649617"/>
    </source>
</evidence>
<dbReference type="Gene3D" id="3.30.420.10">
    <property type="entry name" value="Ribonuclease H-like superfamily/Ribonuclease H"/>
    <property type="match status" value="1"/>
</dbReference>
<dbReference type="SUPFAM" id="SSF53098">
    <property type="entry name" value="Ribonuclease H-like"/>
    <property type="match status" value="1"/>
</dbReference>
<dbReference type="InterPro" id="IPR013103">
    <property type="entry name" value="RVT_2"/>
</dbReference>
<feature type="region of interest" description="Disordered" evidence="1">
    <location>
        <begin position="172"/>
        <end position="192"/>
    </location>
</feature>